<feature type="chain" id="PRO_5039671283" description="DUF305 domain-containing protein" evidence="2">
    <location>
        <begin position="21"/>
        <end position="215"/>
    </location>
</feature>
<evidence type="ECO:0000259" key="3">
    <source>
        <dbReference type="Pfam" id="PF03713"/>
    </source>
</evidence>
<dbReference type="PANTHER" id="PTHR36933:SF1">
    <property type="entry name" value="SLL0788 PROTEIN"/>
    <property type="match status" value="1"/>
</dbReference>
<dbReference type="InterPro" id="IPR005183">
    <property type="entry name" value="DUF305_CopM-like"/>
</dbReference>
<feature type="compositionally biased region" description="Low complexity" evidence="1">
    <location>
        <begin position="32"/>
        <end position="45"/>
    </location>
</feature>
<dbReference type="Gene3D" id="1.20.1260.10">
    <property type="match status" value="1"/>
</dbReference>
<evidence type="ECO:0000313" key="5">
    <source>
        <dbReference type="Proteomes" id="UP000268285"/>
    </source>
</evidence>
<keyword evidence="5" id="KW-1185">Reference proteome</keyword>
<feature type="signal peptide" evidence="2">
    <location>
        <begin position="1"/>
        <end position="20"/>
    </location>
</feature>
<dbReference type="Proteomes" id="UP000268285">
    <property type="component" value="Unassembled WGS sequence"/>
</dbReference>
<evidence type="ECO:0000256" key="2">
    <source>
        <dbReference type="SAM" id="SignalP"/>
    </source>
</evidence>
<feature type="region of interest" description="Disordered" evidence="1">
    <location>
        <begin position="26"/>
        <end position="49"/>
    </location>
</feature>
<gene>
    <name evidence="4" type="ORF">LAUMK142_02311</name>
</gene>
<dbReference type="InterPro" id="IPR012347">
    <property type="entry name" value="Ferritin-like"/>
</dbReference>
<dbReference type="EMBL" id="UPHU01000001">
    <property type="protein sequence ID" value="VBA49994.1"/>
    <property type="molecule type" value="Genomic_DNA"/>
</dbReference>
<proteinExistence type="predicted"/>
<name>A0A498QSR8_9MYCO</name>
<keyword evidence="2" id="KW-0732">Signal</keyword>
<sequence length="215" mass="23111">MRIRSFAFAVITLAALLVGACTDSRNDQAGRTTSAPSTPPSSADAHNPADMGFAQNMIQHHQQAIEMSDILLSKQRVDPRVVDLANQIKAAQSPEVQQMQTWLNQWGMSTMPSMPGMTPDHGGMPGHTTMPGHSGVPAMGGMMSEEDMAALRNAQGVEASKLFLTQMIQHHRGAITMAQNEIESGQYPAAISVARSIVSSQQQEIDTMQTILASL</sequence>
<dbReference type="OrthoDB" id="26872at2"/>
<organism evidence="4 5">
    <name type="scientific">Mycobacterium pseudokansasii</name>
    <dbReference type="NCBI Taxonomy" id="2341080"/>
    <lineage>
        <taxon>Bacteria</taxon>
        <taxon>Bacillati</taxon>
        <taxon>Actinomycetota</taxon>
        <taxon>Actinomycetes</taxon>
        <taxon>Mycobacteriales</taxon>
        <taxon>Mycobacteriaceae</taxon>
        <taxon>Mycobacterium</taxon>
    </lineage>
</organism>
<protein>
    <recommendedName>
        <fullName evidence="3">DUF305 domain-containing protein</fullName>
    </recommendedName>
</protein>
<dbReference type="PANTHER" id="PTHR36933">
    <property type="entry name" value="SLL0788 PROTEIN"/>
    <property type="match status" value="1"/>
</dbReference>
<evidence type="ECO:0000256" key="1">
    <source>
        <dbReference type="SAM" id="MobiDB-lite"/>
    </source>
</evidence>
<dbReference type="RefSeq" id="WP_036401300.1">
    <property type="nucleotide sequence ID" value="NZ_JAIENV010000136.1"/>
</dbReference>
<dbReference type="AlphaFoldDB" id="A0A498QSR8"/>
<dbReference type="PROSITE" id="PS51257">
    <property type="entry name" value="PROKAR_LIPOPROTEIN"/>
    <property type="match status" value="1"/>
</dbReference>
<evidence type="ECO:0000313" key="4">
    <source>
        <dbReference type="EMBL" id="VBA49994.1"/>
    </source>
</evidence>
<dbReference type="Pfam" id="PF03713">
    <property type="entry name" value="DUF305"/>
    <property type="match status" value="1"/>
</dbReference>
<feature type="domain" description="DUF305" evidence="3">
    <location>
        <begin position="50"/>
        <end position="212"/>
    </location>
</feature>
<accession>A0A498QSR8</accession>
<reference evidence="4 5" key="1">
    <citation type="submission" date="2018-09" db="EMBL/GenBank/DDBJ databases">
        <authorList>
            <person name="Tagini F."/>
        </authorList>
    </citation>
    <scope>NUCLEOTIDE SEQUENCE [LARGE SCALE GENOMIC DNA]</scope>
    <source>
        <strain evidence="4 5">MK142</strain>
    </source>
</reference>